<gene>
    <name evidence="2" type="ORF">E5S67_01595</name>
</gene>
<sequence>MNLQLAESIGTYFVTCNGTDTTRITDCFTQDAVVFDEGKTHRGHGAIQSWLQESRKKFEYCTEPISTAQVGESVTVVAKITGNFPGSPIQLRHSFQLKSGKIQSLEIN</sequence>
<comment type="caution">
    <text evidence="2">The sequence shown here is derived from an EMBL/GenBank/DDBJ whole genome shotgun (WGS) entry which is preliminary data.</text>
</comment>
<dbReference type="SUPFAM" id="SSF54427">
    <property type="entry name" value="NTF2-like"/>
    <property type="match status" value="1"/>
</dbReference>
<dbReference type="InterPro" id="IPR032710">
    <property type="entry name" value="NTF2-like_dom_sf"/>
</dbReference>
<dbReference type="Pfam" id="PF12680">
    <property type="entry name" value="SnoaL_2"/>
    <property type="match status" value="1"/>
</dbReference>
<organism evidence="2 3">
    <name type="scientific">Microcoleus asticus IPMA8</name>
    <dbReference type="NCBI Taxonomy" id="2563858"/>
    <lineage>
        <taxon>Bacteria</taxon>
        <taxon>Bacillati</taxon>
        <taxon>Cyanobacteriota</taxon>
        <taxon>Cyanophyceae</taxon>
        <taxon>Oscillatoriophycideae</taxon>
        <taxon>Oscillatoriales</taxon>
        <taxon>Microcoleaceae</taxon>
        <taxon>Microcoleus</taxon>
        <taxon>Microcoleus asticus</taxon>
    </lineage>
</organism>
<dbReference type="InterPro" id="IPR037401">
    <property type="entry name" value="SnoaL-like"/>
</dbReference>
<accession>A0ABX2CVE6</accession>
<evidence type="ECO:0000313" key="2">
    <source>
        <dbReference type="EMBL" id="NQE33873.1"/>
    </source>
</evidence>
<dbReference type="Gene3D" id="3.10.450.50">
    <property type="match status" value="1"/>
</dbReference>
<evidence type="ECO:0000259" key="1">
    <source>
        <dbReference type="Pfam" id="PF12680"/>
    </source>
</evidence>
<dbReference type="RefSeq" id="WP_172186540.1">
    <property type="nucleotide sequence ID" value="NZ_CAWPPK010000124.1"/>
</dbReference>
<feature type="domain" description="SnoaL-like" evidence="1">
    <location>
        <begin position="12"/>
        <end position="102"/>
    </location>
</feature>
<dbReference type="Proteomes" id="UP000702425">
    <property type="component" value="Unassembled WGS sequence"/>
</dbReference>
<name>A0ABX2CVE6_9CYAN</name>
<evidence type="ECO:0000313" key="3">
    <source>
        <dbReference type="Proteomes" id="UP000702425"/>
    </source>
</evidence>
<dbReference type="EMBL" id="SRRZ01000021">
    <property type="protein sequence ID" value="NQE33873.1"/>
    <property type="molecule type" value="Genomic_DNA"/>
</dbReference>
<keyword evidence="3" id="KW-1185">Reference proteome</keyword>
<reference evidence="2 3" key="1">
    <citation type="journal article" date="2020" name="Sci. Rep.">
        <title>A novel cyanobacterial geosmin producer, revising GeoA distribution and dispersion patterns in Bacteria.</title>
        <authorList>
            <person name="Churro C."/>
            <person name="Semedo-Aguiar A.P."/>
            <person name="Silva A.D."/>
            <person name="Pereira-Leal J.B."/>
            <person name="Leite R.B."/>
        </authorList>
    </citation>
    <scope>NUCLEOTIDE SEQUENCE [LARGE SCALE GENOMIC DNA]</scope>
    <source>
        <strain evidence="2 3">IPMA8</strain>
    </source>
</reference>
<proteinExistence type="predicted"/>
<protein>
    <recommendedName>
        <fullName evidence="1">SnoaL-like domain-containing protein</fullName>
    </recommendedName>
</protein>